<dbReference type="STRING" id="1401.BK123_08520"/>
<dbReference type="PANTHER" id="PTHR42681:SF1">
    <property type="entry name" value="MALONYL-COA-ACYL CARRIER PROTEIN TRANSACYLASE, MITOCHONDRIAL"/>
    <property type="match status" value="1"/>
</dbReference>
<dbReference type="EC" id="2.3.1.39" evidence="1"/>
<evidence type="ECO:0000256" key="1">
    <source>
        <dbReference type="ARBA" id="ARBA00013258"/>
    </source>
</evidence>
<sequence>MLAYVFPGQGAQKKGMGEELFDEFKELTAQADDILGYSIKQLCLEDPDFNLNKTQYTQPALYTVNALSYFSKMHSGRREDFVAGHSLGEYNALLAAGAFDFATGLRLVQKRGQLMSRAAGGGMAAVIGLTEEQIAEVLQEHKLETIDIANLNSPHQIVISGAREDMDLAKQVFESLKDVMMFIPLRTSGAFHSRHMEEAGREYEAFLQNFTFHELRIPVISNVHARRYQSSCIKRNLVQQMTSSVRWTESIRYLMGLGVIHFEEIGPGRVLTDLIGRIKNEAEPLIVDEPAFVDEAVIENLHEELNECHLEMSHKSETIAVEQLQSSEIKPSSLGSAAFRRDYNLKYAYMTGAMYRGIASKEMVVRMGKAGMMGFFGAGGLKLPQIVEAIQYIQQELSEGQAYGMNLVHNPTEPEIEEQTVDVFLQSGVKVMEAAAFMNITAALVKFRAKGLTRDADGRVISINKLIAKVSRPEVAEAFLSPAPERIVAKLRGENKITPEEALMLREVPVADDICAEADSGGHTDGAVAYALMPAMIKLRDEIMQRYSYPTRIRIGAAGGIGTPDAISAAFTLGADFIVTGSINQCTVEAGTSDEVKDLLQQMNVQDTEYAPAGDMFEMGARVQVLKKGLFFPARSNKLYDLYRQYNSIDEIDDKTKAQIQEKYFKRSFESVYETVRTRYPQVVEKAERNPKYKMALIFRWYFSYSTRLALQGDQENKVDYQIHCGPALGAFNQWVKGTKLEDWRNRHVDEIAEKLMTETAALLNRRFNSFRMSSEEPGMAEFQDIRSAQEVY</sequence>
<dbReference type="PANTHER" id="PTHR42681">
    <property type="entry name" value="MALONYL-COA-ACYL CARRIER PROTEIN TRANSACYLASE, MITOCHONDRIAL"/>
    <property type="match status" value="1"/>
</dbReference>
<reference evidence="6 7" key="1">
    <citation type="submission" date="2016-11" db="EMBL/GenBank/DDBJ databases">
        <title>Paenibacillus species isolates.</title>
        <authorList>
            <person name="Beno S.M."/>
        </authorList>
    </citation>
    <scope>NUCLEOTIDE SEQUENCE [LARGE SCALE GENOMIC DNA]</scope>
    <source>
        <strain evidence="6 7">FSL F4-0100</strain>
    </source>
</reference>
<dbReference type="InterPro" id="IPR004410">
    <property type="entry name" value="Malonyl_CoA-ACP_transAc_FabD"/>
</dbReference>
<keyword evidence="3" id="KW-0012">Acyltransferase</keyword>
<gene>
    <name evidence="6" type="ORF">BK123_08520</name>
</gene>
<dbReference type="GO" id="GO:0005829">
    <property type="term" value="C:cytosol"/>
    <property type="evidence" value="ECO:0007669"/>
    <property type="project" value="TreeGrafter"/>
</dbReference>
<keyword evidence="2 6" id="KW-0808">Transferase</keyword>
<dbReference type="InterPro" id="IPR013785">
    <property type="entry name" value="Aldolase_TIM"/>
</dbReference>
<dbReference type="InterPro" id="IPR016035">
    <property type="entry name" value="Acyl_Trfase/lysoPLipase"/>
</dbReference>
<proteinExistence type="predicted"/>
<comment type="catalytic activity">
    <reaction evidence="4">
        <text>holo-[ACP] + malonyl-CoA = malonyl-[ACP] + CoA</text>
        <dbReference type="Rhea" id="RHEA:41792"/>
        <dbReference type="Rhea" id="RHEA-COMP:9623"/>
        <dbReference type="Rhea" id="RHEA-COMP:9685"/>
        <dbReference type="ChEBI" id="CHEBI:57287"/>
        <dbReference type="ChEBI" id="CHEBI:57384"/>
        <dbReference type="ChEBI" id="CHEBI:64479"/>
        <dbReference type="ChEBI" id="CHEBI:78449"/>
        <dbReference type="EC" id="2.3.1.39"/>
    </reaction>
</comment>
<dbReference type="Pfam" id="PF21607">
    <property type="entry name" value="FabD_helical_ins"/>
    <property type="match status" value="1"/>
</dbReference>
<evidence type="ECO:0000313" key="7">
    <source>
        <dbReference type="Proteomes" id="UP000187074"/>
    </source>
</evidence>
<dbReference type="Pfam" id="PF00698">
    <property type="entry name" value="Acyl_transf_1"/>
    <property type="match status" value="1"/>
</dbReference>
<dbReference type="Proteomes" id="UP000187074">
    <property type="component" value="Unassembled WGS sequence"/>
</dbReference>
<dbReference type="SUPFAM" id="SSF55048">
    <property type="entry name" value="Probable ACP-binding domain of malonyl-CoA ACP transacylase"/>
    <property type="match status" value="1"/>
</dbReference>
<protein>
    <recommendedName>
        <fullName evidence="1">[acyl-carrier-protein] S-malonyltransferase</fullName>
        <ecNumber evidence="1">2.3.1.39</ecNumber>
    </recommendedName>
</protein>
<name>A0A1R1B6E0_PAELA</name>
<dbReference type="OrthoDB" id="9805460at2"/>
<dbReference type="GO" id="GO:0004314">
    <property type="term" value="F:[acyl-carrier-protein] S-malonyltransferase activity"/>
    <property type="evidence" value="ECO:0007669"/>
    <property type="project" value="UniProtKB-EC"/>
</dbReference>
<dbReference type="RefSeq" id="WP_076321934.1">
    <property type="nucleotide sequence ID" value="NZ_MRTF01000002.1"/>
</dbReference>
<evidence type="ECO:0000259" key="5">
    <source>
        <dbReference type="SMART" id="SM00827"/>
    </source>
</evidence>
<dbReference type="Gene3D" id="3.40.366.10">
    <property type="entry name" value="Malonyl-Coenzyme A Acyl Carrier Protein, domain 2"/>
    <property type="match status" value="1"/>
</dbReference>
<dbReference type="InterPro" id="IPR050858">
    <property type="entry name" value="Mal-CoA-ACP_Trans/PKS_FabD"/>
</dbReference>
<dbReference type="Gene3D" id="3.20.20.70">
    <property type="entry name" value="Aldolase class I"/>
    <property type="match status" value="2"/>
</dbReference>
<dbReference type="AlphaFoldDB" id="A0A1R1B6E0"/>
<dbReference type="InterPro" id="IPR014043">
    <property type="entry name" value="Acyl_transferase_dom"/>
</dbReference>
<dbReference type="EMBL" id="MRTF01000002">
    <property type="protein sequence ID" value="OME95117.1"/>
    <property type="molecule type" value="Genomic_DNA"/>
</dbReference>
<organism evidence="6 7">
    <name type="scientific">Paenibacillus lautus</name>
    <name type="common">Bacillus lautus</name>
    <dbReference type="NCBI Taxonomy" id="1401"/>
    <lineage>
        <taxon>Bacteria</taxon>
        <taxon>Bacillati</taxon>
        <taxon>Bacillota</taxon>
        <taxon>Bacilli</taxon>
        <taxon>Bacillales</taxon>
        <taxon>Paenibacillaceae</taxon>
        <taxon>Paenibacillus</taxon>
    </lineage>
</organism>
<dbReference type="Gene3D" id="3.30.70.250">
    <property type="entry name" value="Malonyl-CoA ACP transacylase, ACP-binding"/>
    <property type="match status" value="1"/>
</dbReference>
<feature type="domain" description="Malonyl-CoA:ACP transacylase (MAT)" evidence="5">
    <location>
        <begin position="5"/>
        <end position="343"/>
    </location>
</feature>
<comment type="caution">
    <text evidence="6">The sequence shown here is derived from an EMBL/GenBank/DDBJ whole genome shotgun (WGS) entry which is preliminary data.</text>
</comment>
<evidence type="ECO:0000256" key="2">
    <source>
        <dbReference type="ARBA" id="ARBA00022679"/>
    </source>
</evidence>
<dbReference type="InterPro" id="IPR016036">
    <property type="entry name" value="Malonyl_transacylase_ACP-bd"/>
</dbReference>
<evidence type="ECO:0000256" key="3">
    <source>
        <dbReference type="ARBA" id="ARBA00023315"/>
    </source>
</evidence>
<dbReference type="SUPFAM" id="SSF51412">
    <property type="entry name" value="Inosine monophosphate dehydrogenase (IMPDH)"/>
    <property type="match status" value="1"/>
</dbReference>
<evidence type="ECO:0000256" key="4">
    <source>
        <dbReference type="ARBA" id="ARBA00048462"/>
    </source>
</evidence>
<dbReference type="SUPFAM" id="SSF52151">
    <property type="entry name" value="FabD/lysophospholipase-like"/>
    <property type="match status" value="1"/>
</dbReference>
<dbReference type="NCBIfam" id="TIGR02814">
    <property type="entry name" value="pfaD_fam"/>
    <property type="match status" value="1"/>
</dbReference>
<dbReference type="InterPro" id="IPR001227">
    <property type="entry name" value="Ac_transferase_dom_sf"/>
</dbReference>
<evidence type="ECO:0000313" key="6">
    <source>
        <dbReference type="EMBL" id="OME95117.1"/>
    </source>
</evidence>
<dbReference type="InterPro" id="IPR049489">
    <property type="entry name" value="FabD-like_helical_ins"/>
</dbReference>
<dbReference type="GO" id="GO:0006633">
    <property type="term" value="P:fatty acid biosynthetic process"/>
    <property type="evidence" value="ECO:0007669"/>
    <property type="project" value="TreeGrafter"/>
</dbReference>
<dbReference type="CDD" id="cd04742">
    <property type="entry name" value="NPD_FabD"/>
    <property type="match status" value="1"/>
</dbReference>
<dbReference type="SMART" id="SM00827">
    <property type="entry name" value="PKS_AT"/>
    <property type="match status" value="1"/>
</dbReference>
<dbReference type="InterPro" id="IPR014179">
    <property type="entry name" value="PfaD-like_TIM-barrel"/>
</dbReference>
<accession>A0A1R1B6E0</accession>
<dbReference type="NCBIfam" id="TIGR00128">
    <property type="entry name" value="fabD"/>
    <property type="match status" value="1"/>
</dbReference>